<keyword evidence="2" id="KW-1133">Transmembrane helix</keyword>
<keyword evidence="2" id="KW-0812">Transmembrane</keyword>
<feature type="chain" id="PRO_5039306891" description="Lipoprotein" evidence="3">
    <location>
        <begin position="31"/>
        <end position="130"/>
    </location>
</feature>
<dbReference type="PROSITE" id="PS51257">
    <property type="entry name" value="PROKAR_LIPOPROTEIN"/>
    <property type="match status" value="1"/>
</dbReference>
<sequence>MRVPARALKPLVVLAVAAASVGCISPAAYAEDTSVSVTSVSSNHVVVDVDLSACASDSGSDRQGAEKDGQGESVSETEAGETMAALWELSAASNIILKALFFFFALPTFLVACLMLVLYELLELHDRHCL</sequence>
<gene>
    <name evidence="4" type="ORF">CALFYP39_00215</name>
</gene>
<evidence type="ECO:0000256" key="3">
    <source>
        <dbReference type="SAM" id="SignalP"/>
    </source>
</evidence>
<organism evidence="4">
    <name type="scientific">Collinsella aerofaciens</name>
    <dbReference type="NCBI Taxonomy" id="74426"/>
    <lineage>
        <taxon>Bacteria</taxon>
        <taxon>Bacillati</taxon>
        <taxon>Actinomycetota</taxon>
        <taxon>Coriobacteriia</taxon>
        <taxon>Coriobacteriales</taxon>
        <taxon>Coriobacteriaceae</taxon>
        <taxon>Collinsella</taxon>
    </lineage>
</organism>
<keyword evidence="2" id="KW-0472">Membrane</keyword>
<proteinExistence type="predicted"/>
<feature type="compositionally biased region" description="Basic and acidic residues" evidence="1">
    <location>
        <begin position="59"/>
        <end position="70"/>
    </location>
</feature>
<evidence type="ECO:0000256" key="2">
    <source>
        <dbReference type="SAM" id="Phobius"/>
    </source>
</evidence>
<evidence type="ECO:0000313" key="4">
    <source>
        <dbReference type="EMBL" id="VYT64899.1"/>
    </source>
</evidence>
<dbReference type="AlphaFoldDB" id="A0A6N2YDV0"/>
<feature type="transmembrane region" description="Helical" evidence="2">
    <location>
        <begin position="95"/>
        <end position="119"/>
    </location>
</feature>
<name>A0A6N2YDV0_9ACTN</name>
<reference evidence="4" key="1">
    <citation type="submission" date="2019-11" db="EMBL/GenBank/DDBJ databases">
        <authorList>
            <person name="Feng L."/>
        </authorList>
    </citation>
    <scope>NUCLEOTIDE SEQUENCE</scope>
    <source>
        <strain evidence="4">CaerofaciensLFYP39</strain>
    </source>
</reference>
<feature type="region of interest" description="Disordered" evidence="1">
    <location>
        <begin position="55"/>
        <end position="77"/>
    </location>
</feature>
<keyword evidence="3" id="KW-0732">Signal</keyword>
<feature type="signal peptide" evidence="3">
    <location>
        <begin position="1"/>
        <end position="30"/>
    </location>
</feature>
<accession>A0A6N2YDV0</accession>
<protein>
    <recommendedName>
        <fullName evidence="5">Lipoprotein</fullName>
    </recommendedName>
</protein>
<evidence type="ECO:0000256" key="1">
    <source>
        <dbReference type="SAM" id="MobiDB-lite"/>
    </source>
</evidence>
<evidence type="ECO:0008006" key="5">
    <source>
        <dbReference type="Google" id="ProtNLM"/>
    </source>
</evidence>
<dbReference type="EMBL" id="CACRTW010000003">
    <property type="protein sequence ID" value="VYT64899.1"/>
    <property type="molecule type" value="Genomic_DNA"/>
</dbReference>